<dbReference type="EMBL" id="CM055736">
    <property type="protein sequence ID" value="KAJ8006579.1"/>
    <property type="molecule type" value="Genomic_DNA"/>
</dbReference>
<accession>A0ACC2GSE5</accession>
<dbReference type="Proteomes" id="UP001157502">
    <property type="component" value="Chromosome 9"/>
</dbReference>
<evidence type="ECO:0000313" key="1">
    <source>
        <dbReference type="EMBL" id="KAJ8006579.1"/>
    </source>
</evidence>
<sequence length="214" mass="23442">MSLLPPAAPLHGERACLPMGTGQRGNRARLSFLLRSRVISERKGQTMQAYAMKPLVRSSAQWRGESLRAPSSAFRVLSLSVQHNIILLHVLIGKRRKKNLLLRWLVPLAAHDVCSGKVSGGSSCLLTNLARLEVAVSAFSRAWPVSAAWLALRRAFWLFQRPRDNHRCSGSPPPPCAPTAVCLVPRRMARQSRYRQLAGDLPVANASNPAISAG</sequence>
<evidence type="ECO:0000313" key="2">
    <source>
        <dbReference type="Proteomes" id="UP001157502"/>
    </source>
</evidence>
<proteinExistence type="predicted"/>
<reference evidence="1" key="1">
    <citation type="submission" date="2021-05" db="EMBL/GenBank/DDBJ databases">
        <authorList>
            <person name="Pan Q."/>
            <person name="Jouanno E."/>
            <person name="Zahm M."/>
            <person name="Klopp C."/>
            <person name="Cabau C."/>
            <person name="Louis A."/>
            <person name="Berthelot C."/>
            <person name="Parey E."/>
            <person name="Roest Crollius H."/>
            <person name="Montfort J."/>
            <person name="Robinson-Rechavi M."/>
            <person name="Bouchez O."/>
            <person name="Lampietro C."/>
            <person name="Lopez Roques C."/>
            <person name="Donnadieu C."/>
            <person name="Postlethwait J."/>
            <person name="Bobe J."/>
            <person name="Dillon D."/>
            <person name="Chandos A."/>
            <person name="von Hippel F."/>
            <person name="Guiguen Y."/>
        </authorList>
    </citation>
    <scope>NUCLEOTIDE SEQUENCE</scope>
    <source>
        <strain evidence="1">YG-Jan2019</strain>
    </source>
</reference>
<comment type="caution">
    <text evidence="1">The sequence shown here is derived from an EMBL/GenBank/DDBJ whole genome shotgun (WGS) entry which is preliminary data.</text>
</comment>
<keyword evidence="2" id="KW-1185">Reference proteome</keyword>
<gene>
    <name evidence="1" type="ORF">DPEC_G00108720</name>
</gene>
<protein>
    <submittedName>
        <fullName evidence="1">Uncharacterized protein</fullName>
    </submittedName>
</protein>
<name>A0ACC2GSE5_DALPE</name>
<organism evidence="1 2">
    <name type="scientific">Dallia pectoralis</name>
    <name type="common">Alaska blackfish</name>
    <dbReference type="NCBI Taxonomy" id="75939"/>
    <lineage>
        <taxon>Eukaryota</taxon>
        <taxon>Metazoa</taxon>
        <taxon>Chordata</taxon>
        <taxon>Craniata</taxon>
        <taxon>Vertebrata</taxon>
        <taxon>Euteleostomi</taxon>
        <taxon>Actinopterygii</taxon>
        <taxon>Neopterygii</taxon>
        <taxon>Teleostei</taxon>
        <taxon>Protacanthopterygii</taxon>
        <taxon>Esociformes</taxon>
        <taxon>Umbridae</taxon>
        <taxon>Dallia</taxon>
    </lineage>
</organism>